<evidence type="ECO:0000313" key="3">
    <source>
        <dbReference type="Proteomes" id="UP000183760"/>
    </source>
</evidence>
<protein>
    <recommendedName>
        <fullName evidence="4">Lipoprotein</fullName>
    </recommendedName>
</protein>
<reference evidence="2 3" key="1">
    <citation type="submission" date="2016-10" db="EMBL/GenBank/DDBJ databases">
        <authorList>
            <person name="Varghese N."/>
            <person name="Submissions S."/>
        </authorList>
    </citation>
    <scope>NUCLEOTIDE SEQUENCE [LARGE SCALE GENOMIC DNA]</scope>
    <source>
        <strain evidence="2 3">DSM 16525</strain>
    </source>
</reference>
<keyword evidence="3" id="KW-1185">Reference proteome</keyword>
<feature type="signal peptide" evidence="1">
    <location>
        <begin position="1"/>
        <end position="30"/>
    </location>
</feature>
<accession>A0ABY1CJZ1</accession>
<keyword evidence="1" id="KW-0732">Signal</keyword>
<sequence>MRKTQRLAWGVVMGCALALAGCKSTAPVRAAPAVAALCFSERPTGVHALSPDQWRAEVLYPLLLSGYDTRTWQVATPVTDCMGTPVLWQDPAPGECVEAGSTAAMLPPTTLTAGDVVVSEIRPELRLVWAVARHFADGEGLGPVALVESTQRGLAVRALGVLRSRTKNARLRLERMGGVDLLVAEGERCAGPMGTACQRAVRVLLQRGNRFINEPVLTAEGACASPALFQLNRTASRSLPSRWLRRYDYTAALSFAADGIRLQEQMVVNDMDPKQPSIPPRQFRKAQIDRSVKMSSGRLVVDDSSLWGRLLEEGATESTK</sequence>
<evidence type="ECO:0000313" key="2">
    <source>
        <dbReference type="EMBL" id="SEU13815.1"/>
    </source>
</evidence>
<dbReference type="Proteomes" id="UP000183760">
    <property type="component" value="Unassembled WGS sequence"/>
</dbReference>
<evidence type="ECO:0000256" key="1">
    <source>
        <dbReference type="SAM" id="SignalP"/>
    </source>
</evidence>
<comment type="caution">
    <text evidence="2">The sequence shown here is derived from an EMBL/GenBank/DDBJ whole genome shotgun (WGS) entry which is preliminary data.</text>
</comment>
<proteinExistence type="predicted"/>
<organism evidence="2 3">
    <name type="scientific">Myxococcus fulvus</name>
    <dbReference type="NCBI Taxonomy" id="33"/>
    <lineage>
        <taxon>Bacteria</taxon>
        <taxon>Pseudomonadati</taxon>
        <taxon>Myxococcota</taxon>
        <taxon>Myxococcia</taxon>
        <taxon>Myxococcales</taxon>
        <taxon>Cystobacterineae</taxon>
        <taxon>Myxococcaceae</taxon>
        <taxon>Myxococcus</taxon>
    </lineage>
</organism>
<gene>
    <name evidence="2" type="ORF">SAMN05443572_105220</name>
</gene>
<evidence type="ECO:0008006" key="4">
    <source>
        <dbReference type="Google" id="ProtNLM"/>
    </source>
</evidence>
<dbReference type="PROSITE" id="PS51257">
    <property type="entry name" value="PROKAR_LIPOPROTEIN"/>
    <property type="match status" value="1"/>
</dbReference>
<dbReference type="EMBL" id="FOIB01000005">
    <property type="protein sequence ID" value="SEU13815.1"/>
    <property type="molecule type" value="Genomic_DNA"/>
</dbReference>
<name>A0ABY1CJZ1_MYXFU</name>
<dbReference type="RefSeq" id="WP_143097200.1">
    <property type="nucleotide sequence ID" value="NZ_BJXR01000031.1"/>
</dbReference>
<feature type="chain" id="PRO_5045856668" description="Lipoprotein" evidence="1">
    <location>
        <begin position="31"/>
        <end position="320"/>
    </location>
</feature>